<evidence type="ECO:0000259" key="7">
    <source>
        <dbReference type="SMART" id="SM00968"/>
    </source>
</evidence>
<feature type="coiled-coil region" evidence="6">
    <location>
        <begin position="663"/>
        <end position="907"/>
    </location>
</feature>
<feature type="coiled-coil region" evidence="6">
    <location>
        <begin position="191"/>
        <end position="218"/>
    </location>
</feature>
<gene>
    <name evidence="6 8" type="primary">smc</name>
    <name evidence="8" type="ORF">CleRT_07590</name>
</gene>
<dbReference type="HAMAP" id="MF_01894">
    <property type="entry name" value="Smc_prok"/>
    <property type="match status" value="1"/>
</dbReference>
<comment type="function">
    <text evidence="6">Required for chromosome condensation and partitioning.</text>
</comment>
<organism evidence="8 9">
    <name type="scientific">Candidatus Coxiella mudrowiae</name>
    <dbReference type="NCBI Taxonomy" id="2054173"/>
    <lineage>
        <taxon>Bacteria</taxon>
        <taxon>Pseudomonadati</taxon>
        <taxon>Pseudomonadota</taxon>
        <taxon>Gammaproteobacteria</taxon>
        <taxon>Legionellales</taxon>
        <taxon>Coxiellaceae</taxon>
        <taxon>Coxiella</taxon>
    </lineage>
</organism>
<protein>
    <recommendedName>
        <fullName evidence="6">Chromosome partition protein Smc</fullName>
    </recommendedName>
</protein>
<dbReference type="SUPFAM" id="SSF57997">
    <property type="entry name" value="Tropomyosin"/>
    <property type="match status" value="1"/>
</dbReference>
<name>A0ABM5UUA0_9COXI</name>
<dbReference type="CDD" id="cd03278">
    <property type="entry name" value="ABC_SMC_barmotin"/>
    <property type="match status" value="2"/>
</dbReference>
<dbReference type="NCBIfam" id="TIGR02168">
    <property type="entry name" value="SMC_prok_B"/>
    <property type="match status" value="1"/>
</dbReference>
<dbReference type="Gene3D" id="3.40.50.300">
    <property type="entry name" value="P-loop containing nucleotide triphosphate hydrolases"/>
    <property type="match status" value="2"/>
</dbReference>
<dbReference type="RefSeq" id="WP_048875171.1">
    <property type="nucleotide sequence ID" value="NZ_CP011126.1"/>
</dbReference>
<evidence type="ECO:0000313" key="9">
    <source>
        <dbReference type="Proteomes" id="UP000063965"/>
    </source>
</evidence>
<dbReference type="Gene3D" id="1.20.1060.20">
    <property type="match status" value="1"/>
</dbReference>
<sequence>MYLKTIKLAGFKSFVDPTLIPIRGAMSAIVGPNGCGKSNVVDAIRWVIGETSAKQLRGQSMSDVIFNGTTSRKPVGRASIELHFDNSDGRVGGAYAQYAEIAIRREVERDGQSNYFVNGTHVRRRDVVDIFLGTGLGTRSYAIVEQGMISNLVEAKPEELRAYIEEAAGISKYKERRRETENRMCHTQENLGRVNEICEELAKQLRHLKRQANAAKRYKLYKKEERLLSAQIKALQWQGLNRKILEFDQMIDRQHTLREGKQSDQHHIETEIEKIRAQLTEINEKYQEVQKEYYGLGVDIARLEQHIKDTQEKNQRWQMELEENEGVWKELQNNTAECEEQITELKAELERLKPQSSTIKTIAITAAQALAEVEANMNRWQEIWEAFQAETSQIASQFEVMRTKKEHCEQQLTELEKRRQQFQQNLNQLQLEKLHSEISPLEDRSAMLSKNLKETQAQLQTFANEIALQREANKVLRAELQTLYQALQATEARAASLEALQKLALEDTSEGVNKWLSRQSLKENPRLGQNLTVNSGWEIAVETVLGGYFDTVCVDSLEAFISPVTQLSAGRLTLVDRSTISAEPSQDNKATLSSQINSDWPFQHWLAGIYIADSLEEAQQLQPSLQNNESVITHEGVWLGPNWIRISKMQHAQNGFLVREKELKQLKSDIIEQQEKCNDQEALLKEGEQKLIQQEADRESLVRLYQELSSEATTIKTTLSAKRARLKDAKQRQLHLKESLSDCEQKIIEYQRKLEFIKTKAHSLSDSKKQLITRREELLRERDHYKQALVERREEDHQKRKEADELELRLSSSEDQLNLLKQTIVRDQRQLKQLTKRRETLSQYLSEGDKPLEALNQELQAQLDKRLTIKKKLREVEENLEEINQTLHRLESERFATQKALNETQAQLEECRMQRQTVSVRQTTIQEQLNENGFNYEQLMRELPEEAEINTWQEKLDHVVEHIQQMGPINLAAIEEYENINERKSYLDKQHADLTEALEILKNAIHKIDRETRAKFQETYDRVNQQFQSLFPCIFGGGRAALGMTDANLLTTGIIVRAQPPGKRNVTIHMLSGGEKALTAVALVFSLFQLNPAPFCVLDEVDAPLDDINVGRFCQLLKEMSKEVQFLVISHNKVTIEMADYLMGVTMQEPGVSRIVSVDMKEAIRMVEVA</sequence>
<keyword evidence="9" id="KW-1185">Reference proteome</keyword>
<dbReference type="InterPro" id="IPR011890">
    <property type="entry name" value="SMC_prok"/>
</dbReference>
<keyword evidence="1 6" id="KW-0963">Cytoplasm</keyword>
<comment type="subunit">
    <text evidence="6">Homodimer.</text>
</comment>
<dbReference type="SMART" id="SM00968">
    <property type="entry name" value="SMC_hinge"/>
    <property type="match status" value="1"/>
</dbReference>
<feature type="domain" description="SMC hinge" evidence="7">
    <location>
        <begin position="521"/>
        <end position="622"/>
    </location>
</feature>
<comment type="domain">
    <text evidence="6">Contains large globular domains required for ATP hydrolysis at each terminus and a third globular domain forming a flexible hinge near the middle of the molecule. These domains are separated by coiled-coil structures.</text>
</comment>
<feature type="coiled-coil region" evidence="6">
    <location>
        <begin position="398"/>
        <end position="500"/>
    </location>
</feature>
<dbReference type="Gene3D" id="3.30.70.1620">
    <property type="match status" value="1"/>
</dbReference>
<keyword evidence="3 6" id="KW-0067">ATP-binding</keyword>
<dbReference type="InterPro" id="IPR027417">
    <property type="entry name" value="P-loop_NTPase"/>
</dbReference>
<dbReference type="Proteomes" id="UP000063965">
    <property type="component" value="Chromosome"/>
</dbReference>
<evidence type="ECO:0000313" key="8">
    <source>
        <dbReference type="EMBL" id="AKQ33575.1"/>
    </source>
</evidence>
<dbReference type="InterPro" id="IPR024704">
    <property type="entry name" value="SMC"/>
</dbReference>
<comment type="similarity">
    <text evidence="6">Belongs to the SMC family.</text>
</comment>
<dbReference type="SUPFAM" id="SSF75553">
    <property type="entry name" value="Smc hinge domain"/>
    <property type="match status" value="1"/>
</dbReference>
<accession>A0ABM5UUA0</accession>
<dbReference type="InterPro" id="IPR036277">
    <property type="entry name" value="SMC_hinge_sf"/>
</dbReference>
<evidence type="ECO:0000256" key="4">
    <source>
        <dbReference type="ARBA" id="ARBA00023054"/>
    </source>
</evidence>
<dbReference type="Gene3D" id="1.10.287.1490">
    <property type="match status" value="1"/>
</dbReference>
<keyword evidence="4 6" id="KW-0175">Coiled coil</keyword>
<feature type="binding site" evidence="6">
    <location>
        <begin position="32"/>
        <end position="39"/>
    </location>
    <ligand>
        <name>ATP</name>
        <dbReference type="ChEBI" id="CHEBI:30616"/>
    </ligand>
</feature>
<evidence type="ECO:0000256" key="1">
    <source>
        <dbReference type="ARBA" id="ARBA00022490"/>
    </source>
</evidence>
<dbReference type="InterPro" id="IPR003395">
    <property type="entry name" value="RecF/RecN/SMC_N"/>
</dbReference>
<evidence type="ECO:0000256" key="6">
    <source>
        <dbReference type="HAMAP-Rule" id="MF_01894"/>
    </source>
</evidence>
<dbReference type="PIRSF" id="PIRSF005719">
    <property type="entry name" value="SMC"/>
    <property type="match status" value="1"/>
</dbReference>
<feature type="coiled-coil region" evidence="6">
    <location>
        <begin position="265"/>
        <end position="355"/>
    </location>
</feature>
<dbReference type="PANTHER" id="PTHR43977">
    <property type="entry name" value="STRUCTURAL MAINTENANCE OF CHROMOSOMES PROTEIN 3"/>
    <property type="match status" value="1"/>
</dbReference>
<evidence type="ECO:0000256" key="2">
    <source>
        <dbReference type="ARBA" id="ARBA00022741"/>
    </source>
</evidence>
<dbReference type="InterPro" id="IPR010935">
    <property type="entry name" value="SMC_hinge"/>
</dbReference>
<proteinExistence type="inferred from homology"/>
<dbReference type="EMBL" id="CP011126">
    <property type="protein sequence ID" value="AKQ33575.1"/>
    <property type="molecule type" value="Genomic_DNA"/>
</dbReference>
<reference evidence="8 9" key="1">
    <citation type="journal article" date="2015" name="Genome Biol. Evol.">
        <title>Distinctive Genome Reduction Rates Revealed by Genomic Analyses of Two Coxiella-Like Endosymbionts in Ticks.</title>
        <authorList>
            <person name="Gottlieb Y."/>
            <person name="Lalzar I."/>
            <person name="Klasson L."/>
        </authorList>
    </citation>
    <scope>NUCLEOTIDE SEQUENCE [LARGE SCALE GENOMIC DNA]</scope>
    <source>
        <strain evidence="8 9">CRt</strain>
    </source>
</reference>
<keyword evidence="5 6" id="KW-0238">DNA-binding</keyword>
<comment type="subcellular location">
    <subcellularLocation>
        <location evidence="6">Cytoplasm</location>
    </subcellularLocation>
</comment>
<evidence type="ECO:0000256" key="5">
    <source>
        <dbReference type="ARBA" id="ARBA00023125"/>
    </source>
</evidence>
<dbReference type="SUPFAM" id="SSF52540">
    <property type="entry name" value="P-loop containing nucleoside triphosphate hydrolases"/>
    <property type="match status" value="2"/>
</dbReference>
<keyword evidence="2 6" id="KW-0547">Nucleotide-binding</keyword>
<evidence type="ECO:0000256" key="3">
    <source>
        <dbReference type="ARBA" id="ARBA00022840"/>
    </source>
</evidence>
<dbReference type="Pfam" id="PF02463">
    <property type="entry name" value="SMC_N"/>
    <property type="match status" value="2"/>
</dbReference>